<dbReference type="Proteomes" id="UP000572635">
    <property type="component" value="Unassembled WGS sequence"/>
</dbReference>
<evidence type="ECO:0000313" key="4">
    <source>
        <dbReference type="EMBL" id="MBB5433929.1"/>
    </source>
</evidence>
<dbReference type="EMBL" id="JACHDB010000001">
    <property type="protein sequence ID" value="MBB5433929.1"/>
    <property type="molecule type" value="Genomic_DNA"/>
</dbReference>
<protein>
    <submittedName>
        <fullName evidence="4">NAD(P)H dehydrogenase (Quinone)</fullName>
        <ecNumber evidence="4">1.6.5.2</ecNumber>
    </submittedName>
</protein>
<accession>A0A7W8VFF9</accession>
<dbReference type="GO" id="GO:0003955">
    <property type="term" value="F:NAD(P)H dehydrogenase (quinone) activity"/>
    <property type="evidence" value="ECO:0007669"/>
    <property type="project" value="UniProtKB-EC"/>
</dbReference>
<keyword evidence="5" id="KW-1185">Reference proteome</keyword>
<dbReference type="PANTHER" id="PTHR10204:SF34">
    <property type="entry name" value="NAD(P)H DEHYDROGENASE [QUINONE] 1 ISOFORM 1"/>
    <property type="match status" value="1"/>
</dbReference>
<dbReference type="Gene3D" id="3.40.50.360">
    <property type="match status" value="1"/>
</dbReference>
<sequence length="256" mass="28422">MKVLWVFAHPEPRSLNGSLRDAGVAALREHGHEVRESDLYAMGWDPVVRGSDYGHDPAERLLVGEASERAAREGRLSPDVRAEQEKLTWADTVVVQFPLWWYGLPAMLKGWFDRVFVKGFAFGLHDPDTGRALRYGEGPLEGRRALPVVTVGARESSIGPRGVSGDLEELLFPLTHGTFWYTGMAALPPFPVYAADRASAEDAERETKALVERVLSIPDAEPLPFRRQNGGDYDDDLVLRPELAPGRTGLDVHLDR</sequence>
<comment type="similarity">
    <text evidence="1">Belongs to the NAD(P)H dehydrogenase (quinone) family.</text>
</comment>
<dbReference type="InterPro" id="IPR051545">
    <property type="entry name" value="NAD(P)H_dehydrogenase_qn"/>
</dbReference>
<comment type="caution">
    <text evidence="4">The sequence shown here is derived from an EMBL/GenBank/DDBJ whole genome shotgun (WGS) entry which is preliminary data.</text>
</comment>
<dbReference type="Pfam" id="PF02525">
    <property type="entry name" value="Flavodoxin_2"/>
    <property type="match status" value="1"/>
</dbReference>
<dbReference type="EC" id="1.6.5.2" evidence="4"/>
<dbReference type="RefSeq" id="WP_184394108.1">
    <property type="nucleotide sequence ID" value="NZ_BAAAJD010000136.1"/>
</dbReference>
<reference evidence="4 5" key="1">
    <citation type="submission" date="2020-08" db="EMBL/GenBank/DDBJ databases">
        <title>Sequencing the genomes of 1000 actinobacteria strains.</title>
        <authorList>
            <person name="Klenk H.-P."/>
        </authorList>
    </citation>
    <scope>NUCLEOTIDE SEQUENCE [LARGE SCALE GENOMIC DNA]</scope>
    <source>
        <strain evidence="4 5">DSM 44551</strain>
    </source>
</reference>
<dbReference type="PANTHER" id="PTHR10204">
    <property type="entry name" value="NAD P H OXIDOREDUCTASE-RELATED"/>
    <property type="match status" value="1"/>
</dbReference>
<evidence type="ECO:0000256" key="1">
    <source>
        <dbReference type="ARBA" id="ARBA00006252"/>
    </source>
</evidence>
<name>A0A7W8VFF9_9ACTN</name>
<gene>
    <name evidence="4" type="ORF">HDA36_004013</name>
</gene>
<evidence type="ECO:0000256" key="2">
    <source>
        <dbReference type="ARBA" id="ARBA00023002"/>
    </source>
</evidence>
<dbReference type="InterPro" id="IPR003680">
    <property type="entry name" value="Flavodoxin_fold"/>
</dbReference>
<feature type="domain" description="Flavodoxin-like fold" evidence="3">
    <location>
        <begin position="1"/>
        <end position="209"/>
    </location>
</feature>
<proteinExistence type="inferred from homology"/>
<dbReference type="GO" id="GO:0005829">
    <property type="term" value="C:cytosol"/>
    <property type="evidence" value="ECO:0007669"/>
    <property type="project" value="TreeGrafter"/>
</dbReference>
<evidence type="ECO:0000313" key="5">
    <source>
        <dbReference type="Proteomes" id="UP000572635"/>
    </source>
</evidence>
<dbReference type="SUPFAM" id="SSF52218">
    <property type="entry name" value="Flavoproteins"/>
    <property type="match status" value="1"/>
</dbReference>
<organism evidence="4 5">
    <name type="scientific">Nocardiopsis composta</name>
    <dbReference type="NCBI Taxonomy" id="157465"/>
    <lineage>
        <taxon>Bacteria</taxon>
        <taxon>Bacillati</taxon>
        <taxon>Actinomycetota</taxon>
        <taxon>Actinomycetes</taxon>
        <taxon>Streptosporangiales</taxon>
        <taxon>Nocardiopsidaceae</taxon>
        <taxon>Nocardiopsis</taxon>
    </lineage>
</organism>
<dbReference type="AlphaFoldDB" id="A0A7W8VFF9"/>
<keyword evidence="2 4" id="KW-0560">Oxidoreductase</keyword>
<dbReference type="InterPro" id="IPR029039">
    <property type="entry name" value="Flavoprotein-like_sf"/>
</dbReference>
<evidence type="ECO:0000259" key="3">
    <source>
        <dbReference type="Pfam" id="PF02525"/>
    </source>
</evidence>